<protein>
    <submittedName>
        <fullName evidence="4">Uncharacterized protein</fullName>
    </submittedName>
</protein>
<dbReference type="AlphaFoldDB" id="A0A821WT09"/>
<evidence type="ECO:0000256" key="2">
    <source>
        <dbReference type="SAM" id="Phobius"/>
    </source>
</evidence>
<dbReference type="OrthoDB" id="6932729at2759"/>
<evidence type="ECO:0000256" key="3">
    <source>
        <dbReference type="SAM" id="SignalP"/>
    </source>
</evidence>
<sequence length="683" mass="82614">MYNWNFPLLVLLCVLNTIKADISLVDGREYSRERSLRSYHPDIRSLAQRNLPLRKGSPEIPVREKYRDIPILQENRRESRTYTRTDQSRNDNQGLSRFQTNYYRLSFRQRLAEKTHYSRLVKNRVLSAERVDDANERRTLRNSNNLRTRSDIRQMRDIKERLPSLNRFNEIRRENTREVRCESSNSKNRMIRSLEDRQQVSRINREIEKRDSSSLLRDSVDNIRKINGPQYRAGINKENRQTINKDTRSDKQRDRVAPSVELRQMKRVTPSRHDIRKPRSISNDYQRVETIAVRREAEIKNEHLNRYELRLNERSISRVRDMSSRSFERVSFANTGASRAMYAMERDTEVRHYERNVRENENHRSLDVGLLRSLEIMNVRDNRETTVRERNLQMAQDARTHVQVRQRMIKTNIDLANSYYRDSINRNTVVRREVRNTHPNERDARLNNNHRLPLRETERNIFRHTRESDRIRNSMDRNVRINERNTDVRLRSINRRDRTRSAERFRESTEILRDNTERHYQRSSDDRTFERRQQRTYTHSMRRTSFDKSQIRRSNSKGESDEDTRMRQNVNRNVDKRLTTDISANGRISHSVIRRQIREPRLTQQLGKNKRTREYELNFDYSRNTLSNMVNEENSSFTWQAAFYALQAIYICSIVFKVWNRTDSTKRKIWYFQWLPIPANKIE</sequence>
<feature type="compositionally biased region" description="Basic and acidic residues" evidence="1">
    <location>
        <begin position="73"/>
        <end position="89"/>
    </location>
</feature>
<accession>A0A821WT09</accession>
<gene>
    <name evidence="4" type="ORF">PMACD_LOCUS13834</name>
</gene>
<feature type="region of interest" description="Disordered" evidence="1">
    <location>
        <begin position="497"/>
        <end position="573"/>
    </location>
</feature>
<organism evidence="4 5">
    <name type="scientific">Pieris macdunnoughi</name>
    <dbReference type="NCBI Taxonomy" id="345717"/>
    <lineage>
        <taxon>Eukaryota</taxon>
        <taxon>Metazoa</taxon>
        <taxon>Ecdysozoa</taxon>
        <taxon>Arthropoda</taxon>
        <taxon>Hexapoda</taxon>
        <taxon>Insecta</taxon>
        <taxon>Pterygota</taxon>
        <taxon>Neoptera</taxon>
        <taxon>Endopterygota</taxon>
        <taxon>Lepidoptera</taxon>
        <taxon>Glossata</taxon>
        <taxon>Ditrysia</taxon>
        <taxon>Papilionoidea</taxon>
        <taxon>Pieridae</taxon>
        <taxon>Pierinae</taxon>
        <taxon>Pieris</taxon>
    </lineage>
</organism>
<comment type="caution">
    <text evidence="4">The sequence shown here is derived from an EMBL/GenBank/DDBJ whole genome shotgun (WGS) entry which is preliminary data.</text>
</comment>
<feature type="region of interest" description="Disordered" evidence="1">
    <location>
        <begin position="73"/>
        <end position="94"/>
    </location>
</feature>
<evidence type="ECO:0000256" key="1">
    <source>
        <dbReference type="SAM" id="MobiDB-lite"/>
    </source>
</evidence>
<name>A0A821WT09_9NEOP</name>
<dbReference type="Proteomes" id="UP000663880">
    <property type="component" value="Unassembled WGS sequence"/>
</dbReference>
<feature type="compositionally biased region" description="Basic and acidic residues" evidence="1">
    <location>
        <begin position="497"/>
        <end position="533"/>
    </location>
</feature>
<feature type="compositionally biased region" description="Basic and acidic residues" evidence="1">
    <location>
        <begin position="544"/>
        <end position="566"/>
    </location>
</feature>
<feature type="chain" id="PRO_5032923504" evidence="3">
    <location>
        <begin position="21"/>
        <end position="683"/>
    </location>
</feature>
<reference evidence="4" key="1">
    <citation type="submission" date="2021-02" db="EMBL/GenBank/DDBJ databases">
        <authorList>
            <person name="Steward A R."/>
        </authorList>
    </citation>
    <scope>NUCLEOTIDE SEQUENCE</scope>
</reference>
<keyword evidence="2" id="KW-1133">Transmembrane helix</keyword>
<evidence type="ECO:0000313" key="5">
    <source>
        <dbReference type="Proteomes" id="UP000663880"/>
    </source>
</evidence>
<keyword evidence="2" id="KW-0812">Transmembrane</keyword>
<feature type="transmembrane region" description="Helical" evidence="2">
    <location>
        <begin position="637"/>
        <end position="659"/>
    </location>
</feature>
<keyword evidence="5" id="KW-1185">Reference proteome</keyword>
<keyword evidence="2" id="KW-0472">Membrane</keyword>
<feature type="signal peptide" evidence="3">
    <location>
        <begin position="1"/>
        <end position="20"/>
    </location>
</feature>
<evidence type="ECO:0000313" key="4">
    <source>
        <dbReference type="EMBL" id="CAF4930688.1"/>
    </source>
</evidence>
<keyword evidence="3" id="KW-0732">Signal</keyword>
<proteinExistence type="predicted"/>
<dbReference type="EMBL" id="CAJOBZ010000062">
    <property type="protein sequence ID" value="CAF4930688.1"/>
    <property type="molecule type" value="Genomic_DNA"/>
</dbReference>